<sequence>MSGTHTCSHKYARPPQVERHRSTKPYPLPLSCVTSGNSYPRELISLVPPPPSHPVLRVWLTNLEWVV</sequence>
<dbReference type="EMBL" id="CM007905">
    <property type="protein sequence ID" value="OTF92179.1"/>
    <property type="molecule type" value="Genomic_DNA"/>
</dbReference>
<accession>A0A251S0U2</accession>
<dbReference type="Proteomes" id="UP000215914">
    <property type="component" value="Chromosome 16"/>
</dbReference>
<dbReference type="AlphaFoldDB" id="A0A251S0U2"/>
<gene>
    <name evidence="2" type="ORF">HannXRQ_Chr16g0519031</name>
</gene>
<evidence type="ECO:0000313" key="2">
    <source>
        <dbReference type="EMBL" id="OTF92179.1"/>
    </source>
</evidence>
<dbReference type="InParanoid" id="A0A251S0U2"/>
<evidence type="ECO:0000256" key="1">
    <source>
        <dbReference type="SAM" id="MobiDB-lite"/>
    </source>
</evidence>
<reference evidence="3" key="1">
    <citation type="journal article" date="2017" name="Nature">
        <title>The sunflower genome provides insights into oil metabolism, flowering and Asterid evolution.</title>
        <authorList>
            <person name="Badouin H."/>
            <person name="Gouzy J."/>
            <person name="Grassa C.J."/>
            <person name="Murat F."/>
            <person name="Staton S.E."/>
            <person name="Cottret L."/>
            <person name="Lelandais-Briere C."/>
            <person name="Owens G.L."/>
            <person name="Carrere S."/>
            <person name="Mayjonade B."/>
            <person name="Legrand L."/>
            <person name="Gill N."/>
            <person name="Kane N.C."/>
            <person name="Bowers J.E."/>
            <person name="Hubner S."/>
            <person name="Bellec A."/>
            <person name="Berard A."/>
            <person name="Berges H."/>
            <person name="Blanchet N."/>
            <person name="Boniface M.C."/>
            <person name="Brunel D."/>
            <person name="Catrice O."/>
            <person name="Chaidir N."/>
            <person name="Claudel C."/>
            <person name="Donnadieu C."/>
            <person name="Faraut T."/>
            <person name="Fievet G."/>
            <person name="Helmstetter N."/>
            <person name="King M."/>
            <person name="Knapp S.J."/>
            <person name="Lai Z."/>
            <person name="Le Paslier M.C."/>
            <person name="Lippi Y."/>
            <person name="Lorenzon L."/>
            <person name="Mandel J.R."/>
            <person name="Marage G."/>
            <person name="Marchand G."/>
            <person name="Marquand E."/>
            <person name="Bret-Mestries E."/>
            <person name="Morien E."/>
            <person name="Nambeesan S."/>
            <person name="Nguyen T."/>
            <person name="Pegot-Espagnet P."/>
            <person name="Pouilly N."/>
            <person name="Raftis F."/>
            <person name="Sallet E."/>
            <person name="Schiex T."/>
            <person name="Thomas J."/>
            <person name="Vandecasteele C."/>
            <person name="Vares D."/>
            <person name="Vear F."/>
            <person name="Vautrin S."/>
            <person name="Crespi M."/>
            <person name="Mangin B."/>
            <person name="Burke J.M."/>
            <person name="Salse J."/>
            <person name="Munos S."/>
            <person name="Vincourt P."/>
            <person name="Rieseberg L.H."/>
            <person name="Langlade N.B."/>
        </authorList>
    </citation>
    <scope>NUCLEOTIDE SEQUENCE [LARGE SCALE GENOMIC DNA]</scope>
    <source>
        <strain evidence="3">cv. SF193</strain>
    </source>
</reference>
<proteinExistence type="predicted"/>
<name>A0A251S0U2_HELAN</name>
<evidence type="ECO:0000313" key="3">
    <source>
        <dbReference type="Proteomes" id="UP000215914"/>
    </source>
</evidence>
<keyword evidence="3" id="KW-1185">Reference proteome</keyword>
<feature type="region of interest" description="Disordered" evidence="1">
    <location>
        <begin position="1"/>
        <end position="26"/>
    </location>
</feature>
<organism evidence="2 3">
    <name type="scientific">Helianthus annuus</name>
    <name type="common">Common sunflower</name>
    <dbReference type="NCBI Taxonomy" id="4232"/>
    <lineage>
        <taxon>Eukaryota</taxon>
        <taxon>Viridiplantae</taxon>
        <taxon>Streptophyta</taxon>
        <taxon>Embryophyta</taxon>
        <taxon>Tracheophyta</taxon>
        <taxon>Spermatophyta</taxon>
        <taxon>Magnoliopsida</taxon>
        <taxon>eudicotyledons</taxon>
        <taxon>Gunneridae</taxon>
        <taxon>Pentapetalae</taxon>
        <taxon>asterids</taxon>
        <taxon>campanulids</taxon>
        <taxon>Asterales</taxon>
        <taxon>Asteraceae</taxon>
        <taxon>Asteroideae</taxon>
        <taxon>Heliantheae alliance</taxon>
        <taxon>Heliantheae</taxon>
        <taxon>Helianthus</taxon>
    </lineage>
</organism>
<protein>
    <submittedName>
        <fullName evidence="2">Uncharacterized protein</fullName>
    </submittedName>
</protein>